<protein>
    <submittedName>
        <fullName evidence="1">Uncharacterized protein</fullName>
    </submittedName>
</protein>
<dbReference type="EMBL" id="CP001720">
    <property type="protein sequence ID" value="ACV63047.1"/>
    <property type="molecule type" value="Genomic_DNA"/>
</dbReference>
<keyword evidence="2" id="KW-1185">Reference proteome</keyword>
<organism evidence="1 2">
    <name type="scientific">Desulfofarcimen acetoxidans (strain ATCC 49208 / DSM 771 / KCTC 5769 / VKM B-1644 / 5575)</name>
    <name type="common">Desulfotomaculum acetoxidans</name>
    <dbReference type="NCBI Taxonomy" id="485916"/>
    <lineage>
        <taxon>Bacteria</taxon>
        <taxon>Bacillati</taxon>
        <taxon>Bacillota</taxon>
        <taxon>Clostridia</taxon>
        <taxon>Eubacteriales</taxon>
        <taxon>Peptococcaceae</taxon>
        <taxon>Desulfofarcimen</taxon>
    </lineage>
</organism>
<dbReference type="KEGG" id="dae:Dtox_2230"/>
<dbReference type="AlphaFoldDB" id="C8VZR9"/>
<reference evidence="1 2" key="1">
    <citation type="journal article" date="2009" name="Stand. Genomic Sci.">
        <title>Complete genome sequence of Desulfotomaculum acetoxidans type strain (5575).</title>
        <authorList>
            <person name="Spring S."/>
            <person name="Lapidus A."/>
            <person name="Schroder M."/>
            <person name="Gleim D."/>
            <person name="Sims D."/>
            <person name="Meincke L."/>
            <person name="Glavina Del Rio T."/>
            <person name="Tice H."/>
            <person name="Copeland A."/>
            <person name="Cheng J.F."/>
            <person name="Lucas S."/>
            <person name="Chen F."/>
            <person name="Nolan M."/>
            <person name="Bruce D."/>
            <person name="Goodwin L."/>
            <person name="Pitluck S."/>
            <person name="Ivanova N."/>
            <person name="Mavromatis K."/>
            <person name="Mikhailova N."/>
            <person name="Pati A."/>
            <person name="Chen A."/>
            <person name="Palaniappan K."/>
            <person name="Land M."/>
            <person name="Hauser L."/>
            <person name="Chang Y.J."/>
            <person name="Jeffries C.D."/>
            <person name="Chain P."/>
            <person name="Saunders E."/>
            <person name="Brettin T."/>
            <person name="Detter J.C."/>
            <person name="Goker M."/>
            <person name="Bristow J."/>
            <person name="Eisen J.A."/>
            <person name="Markowitz V."/>
            <person name="Hugenholtz P."/>
            <person name="Kyrpides N.C."/>
            <person name="Klenk H.P."/>
            <person name="Han C."/>
        </authorList>
    </citation>
    <scope>NUCLEOTIDE SEQUENCE [LARGE SCALE GENOMIC DNA]</scope>
    <source>
        <strain evidence="2">ATCC 49208 / DSM 771 / VKM B-1644</strain>
    </source>
</reference>
<dbReference type="RefSeq" id="WP_015757749.1">
    <property type="nucleotide sequence ID" value="NC_013216.1"/>
</dbReference>
<dbReference type="HOGENOM" id="CLU_721057_0_0_9"/>
<proteinExistence type="predicted"/>
<accession>C8VZR9</accession>
<gene>
    <name evidence="1" type="ordered locus">Dtox_2230</name>
</gene>
<evidence type="ECO:0000313" key="1">
    <source>
        <dbReference type="EMBL" id="ACV63047.1"/>
    </source>
</evidence>
<evidence type="ECO:0000313" key="2">
    <source>
        <dbReference type="Proteomes" id="UP000002217"/>
    </source>
</evidence>
<sequence length="383" mass="45179">MTKAENTKNWIETKFNEWIQSHSNYIITNATIDGDLLKINFQDDTFDFEMNLSPEEIEEIALIDDELKNNGFQIALTNQKIIDNIFNLEENKIISPLLSNNRIINLEKKKSRLKLLCNPEGDKVITSQLCMEVSLRLIYLLVEMNFRTKFSPEISRFASYKSDLTDCFDEFSYILIDFQNYNEEMPDEEKVCKLINVIFYYNTIIDILIIPEGLSNSTKLLKFKLNETGDDDCTNLPYRQYDLESLIYYLSSSTHDDFRFEYLDLYHVLEYYFDRSALHNINNLIKKNLGNPTLYFKEDEIYKLSKEIKDIIVVDKKIYKEEQSLLLVLKLISLETIVRKAGEETAESIDVKLPEIKENNIQRLYKIEIKYNKTSHKSHIPYP</sequence>
<dbReference type="Proteomes" id="UP000002217">
    <property type="component" value="Chromosome"/>
</dbReference>
<name>C8VZR9_DESAS</name>
<dbReference type="STRING" id="485916.Dtox_2230"/>